<dbReference type="EMBL" id="VZBP01000055">
    <property type="protein sequence ID" value="MQO08976.1"/>
    <property type="molecule type" value="Genomic_DNA"/>
</dbReference>
<organism evidence="1 2">
    <name type="scientific">Segatella copri</name>
    <dbReference type="NCBI Taxonomy" id="165179"/>
    <lineage>
        <taxon>Bacteria</taxon>
        <taxon>Pseudomonadati</taxon>
        <taxon>Bacteroidota</taxon>
        <taxon>Bacteroidia</taxon>
        <taxon>Bacteroidales</taxon>
        <taxon>Prevotellaceae</taxon>
        <taxon>Segatella</taxon>
    </lineage>
</organism>
<reference evidence="2" key="1">
    <citation type="submission" date="2019-09" db="EMBL/GenBank/DDBJ databases">
        <title>Distinct polysaccharide growth profiles of human intestinal Prevotella copri isolates.</title>
        <authorList>
            <person name="Fehlner-Peach H."/>
            <person name="Magnabosco C."/>
            <person name="Raghavan V."/>
            <person name="Scher J.U."/>
            <person name="Tett A."/>
            <person name="Cox L.M."/>
            <person name="Gottsegen C."/>
            <person name="Watters A."/>
            <person name="Wiltshire- Gordon J.D."/>
            <person name="Segata N."/>
            <person name="Bonneau R."/>
            <person name="Littman D.R."/>
        </authorList>
    </citation>
    <scope>NUCLEOTIDE SEQUENCE [LARGE SCALE GENOMIC DNA]</scope>
    <source>
        <strain evidence="2">iA624</strain>
    </source>
</reference>
<name>A0AA91A4P8_9BACT</name>
<proteinExistence type="predicted"/>
<dbReference type="AlphaFoldDB" id="A0AA91A4P8"/>
<protein>
    <submittedName>
        <fullName evidence="1">Uncharacterized protein</fullName>
    </submittedName>
</protein>
<accession>A0AA91A4P8</accession>
<evidence type="ECO:0000313" key="2">
    <source>
        <dbReference type="Proteomes" id="UP000405805"/>
    </source>
</evidence>
<evidence type="ECO:0000313" key="1">
    <source>
        <dbReference type="EMBL" id="MQO08976.1"/>
    </source>
</evidence>
<dbReference type="Proteomes" id="UP000405805">
    <property type="component" value="Unassembled WGS sequence"/>
</dbReference>
<comment type="caution">
    <text evidence="1">The sequence shown here is derived from an EMBL/GenBank/DDBJ whole genome shotgun (WGS) entry which is preliminary data.</text>
</comment>
<sequence length="74" mass="8147">MYSYRVLYVTLQPKRWTFPISRVVYRGYNNANANGGVVNANANNDASNANANVGSRLDKLITLSIGLPYKGRAP</sequence>
<gene>
    <name evidence="1" type="ORF">F7D57_04415</name>
</gene>